<evidence type="ECO:0000313" key="16">
    <source>
        <dbReference type="Proteomes" id="UP000734854"/>
    </source>
</evidence>
<keyword evidence="7" id="KW-0406">Ion transport</keyword>
<sequence length="426" mass="47337">MASTGAAVPFWRAAGMTYISYSNICASLVRSCLKEPHRSTAAAREKVHFAISKWANGKPESPTTTEVLTSAWCLNNVYLEVENMSLGDISWNFMKLNIAALDVLAKDRKTVTPADPSDFHIRIEGPTLSAVSHAMDSVEESVCVPTPKLLVGVSLAGRPTAEFSSEAKVRASSRIGSGLTDEATLNEASFLVLGRSRNLPRRCFSYDEIRVRQVAFVQLLIVETRQAGGEGRRGGFAQVFKGTLRSGQSVAVKRLTKGNVDQQKEYKIAIGVARGLHYLHKCCSHRIVHRDIKASNVFLGPDFEPQVELQLNRRLSGRRPVDTSKQSLLVWAKKPLMETGKIDELVDPVFQGNYDRDQAQRLVLTASYRVRQSSFCRPYMTEFRLVPTQVTTLNQLDFLAMLIRIPCIGRTRIRFCGSTATDLENP</sequence>
<dbReference type="Proteomes" id="UP000734854">
    <property type="component" value="Unassembled WGS sequence"/>
</dbReference>
<accession>A0A8J5C0C8</accession>
<dbReference type="PANTHER" id="PTHR47987">
    <property type="entry name" value="OS08G0249100 PROTEIN"/>
    <property type="match status" value="1"/>
</dbReference>
<dbReference type="GO" id="GO:0046933">
    <property type="term" value="F:proton-transporting ATP synthase activity, rotational mechanism"/>
    <property type="evidence" value="ECO:0007669"/>
    <property type="project" value="InterPro"/>
</dbReference>
<keyword evidence="11" id="KW-0066">ATP synthesis</keyword>
<feature type="domain" description="Protein kinase" evidence="14">
    <location>
        <begin position="78"/>
        <end position="426"/>
    </location>
</feature>
<dbReference type="SUPFAM" id="SSF48690">
    <property type="entry name" value="Epsilon subunit of mitochondrial F1F0-ATP synthase"/>
    <property type="match status" value="1"/>
</dbReference>
<evidence type="ECO:0000256" key="6">
    <source>
        <dbReference type="ARBA" id="ARBA00022792"/>
    </source>
</evidence>
<comment type="subunit">
    <text evidence="3">F-type ATPases have 2 components, CF(1) - the catalytic core - and CF(0) - the membrane proton channel. CF(1) has five subunits: alpha(3), beta(3), gamma(1), delta(1), epsilon(1). CF(0) has three main subunits: a, b and c.</text>
</comment>
<protein>
    <recommendedName>
        <fullName evidence="13">ATP synthase subunit epsilon, mitochondrial</fullName>
    </recommendedName>
</protein>
<dbReference type="PROSITE" id="PS00108">
    <property type="entry name" value="PROTEIN_KINASE_ST"/>
    <property type="match status" value="1"/>
</dbReference>
<keyword evidence="5" id="KW-0375">Hydrogen ion transport</keyword>
<evidence type="ECO:0000256" key="2">
    <source>
        <dbReference type="ARBA" id="ARBA00009502"/>
    </source>
</evidence>
<evidence type="ECO:0000313" key="15">
    <source>
        <dbReference type="EMBL" id="KAG6466126.1"/>
    </source>
</evidence>
<comment type="subcellular location">
    <subcellularLocation>
        <location evidence="1">Mitochondrion inner membrane</location>
    </subcellularLocation>
</comment>
<evidence type="ECO:0000256" key="13">
    <source>
        <dbReference type="ARBA" id="ARBA00070654"/>
    </source>
</evidence>
<dbReference type="EMBL" id="JACMSC010000196">
    <property type="protein sequence ID" value="KAG6466126.1"/>
    <property type="molecule type" value="Genomic_DNA"/>
</dbReference>
<dbReference type="InterPro" id="IPR011009">
    <property type="entry name" value="Kinase-like_dom_sf"/>
</dbReference>
<comment type="function">
    <text evidence="12">Mitochondrial membrane ATP synthase (F(1)F(0) ATP synthase or Complex V) produces ATP from ADP in the presence of a proton gradient across the membrane which is generated by electron transport complexes of the respiratory chain. F-type ATPases consist of two structural domains, F(1) - containing the extramembraneous catalytic core, and F(0) - containing the membrane proton channel, linked together by a central stalk and a peripheral stalk. During catalysis, ATP synthesis in the catalytic domain of F(1) is coupled via a rotary mechanism of the central stalk subunits to proton translocation. Part of the complex F(1) domain and of the central stalk which is part of the complex rotary element. Rotation of the central stalk against the surrounding alpha(3)beta(3) subunits leads to hydrolysis of ATP in three separate catalytic sites on the beta subunits.</text>
</comment>
<organism evidence="15 16">
    <name type="scientific">Zingiber officinale</name>
    <name type="common">Ginger</name>
    <name type="synonym">Amomum zingiber</name>
    <dbReference type="NCBI Taxonomy" id="94328"/>
    <lineage>
        <taxon>Eukaryota</taxon>
        <taxon>Viridiplantae</taxon>
        <taxon>Streptophyta</taxon>
        <taxon>Embryophyta</taxon>
        <taxon>Tracheophyta</taxon>
        <taxon>Spermatophyta</taxon>
        <taxon>Magnoliopsida</taxon>
        <taxon>Liliopsida</taxon>
        <taxon>Zingiberales</taxon>
        <taxon>Zingiberaceae</taxon>
        <taxon>Zingiber</taxon>
    </lineage>
</organism>
<evidence type="ECO:0000256" key="11">
    <source>
        <dbReference type="ARBA" id="ARBA00023310"/>
    </source>
</evidence>
<comment type="caution">
    <text evidence="15">The sequence shown here is derived from an EMBL/GenBank/DDBJ whole genome shotgun (WGS) entry which is preliminary data.</text>
</comment>
<dbReference type="GO" id="GO:0005743">
    <property type="term" value="C:mitochondrial inner membrane"/>
    <property type="evidence" value="ECO:0007669"/>
    <property type="project" value="UniProtKB-SubCell"/>
</dbReference>
<dbReference type="InterPro" id="IPR000719">
    <property type="entry name" value="Prot_kinase_dom"/>
</dbReference>
<evidence type="ECO:0000256" key="12">
    <source>
        <dbReference type="ARBA" id="ARBA00025364"/>
    </source>
</evidence>
<keyword evidence="8" id="KW-0496">Mitochondrion</keyword>
<dbReference type="Gene3D" id="1.10.510.10">
    <property type="entry name" value="Transferase(Phosphotransferase) domain 1"/>
    <property type="match status" value="1"/>
</dbReference>
<dbReference type="GO" id="GO:0045259">
    <property type="term" value="C:proton-transporting ATP synthase complex"/>
    <property type="evidence" value="ECO:0007669"/>
    <property type="project" value="UniProtKB-KW"/>
</dbReference>
<evidence type="ECO:0000259" key="14">
    <source>
        <dbReference type="PROSITE" id="PS50011"/>
    </source>
</evidence>
<evidence type="ECO:0000256" key="8">
    <source>
        <dbReference type="ARBA" id="ARBA00023128"/>
    </source>
</evidence>
<dbReference type="SUPFAM" id="SSF56112">
    <property type="entry name" value="Protein kinase-like (PK-like)"/>
    <property type="match status" value="1"/>
</dbReference>
<dbReference type="CDD" id="cd12153">
    <property type="entry name" value="F1-ATPase_epsilon"/>
    <property type="match status" value="1"/>
</dbReference>
<dbReference type="InterPro" id="IPR006721">
    <property type="entry name" value="ATP_synth_F1_esu_mt"/>
</dbReference>
<dbReference type="InterPro" id="IPR046958">
    <property type="entry name" value="RBK1/2/STUNTED"/>
</dbReference>
<keyword evidence="16" id="KW-1185">Reference proteome</keyword>
<evidence type="ECO:0000256" key="5">
    <source>
        <dbReference type="ARBA" id="ARBA00022781"/>
    </source>
</evidence>
<dbReference type="PANTHER" id="PTHR47987:SF3">
    <property type="entry name" value="OS08G0249100 PROTEIN"/>
    <property type="match status" value="1"/>
</dbReference>
<proteinExistence type="inferred from homology"/>
<keyword evidence="6" id="KW-0999">Mitochondrion inner membrane</keyword>
<dbReference type="AlphaFoldDB" id="A0A8J5C0C8"/>
<evidence type="ECO:0000256" key="9">
    <source>
        <dbReference type="ARBA" id="ARBA00023136"/>
    </source>
</evidence>
<dbReference type="PROSITE" id="PS50011">
    <property type="entry name" value="PROTEIN_KINASE_DOM"/>
    <property type="match status" value="1"/>
</dbReference>
<dbReference type="Pfam" id="PF04627">
    <property type="entry name" value="ATP-synt_Eps"/>
    <property type="match status" value="1"/>
</dbReference>
<comment type="similarity">
    <text evidence="2">Belongs to the eukaryotic ATPase epsilon family.</text>
</comment>
<evidence type="ECO:0000256" key="10">
    <source>
        <dbReference type="ARBA" id="ARBA00023196"/>
    </source>
</evidence>
<dbReference type="InterPro" id="IPR008271">
    <property type="entry name" value="Ser/Thr_kinase_AS"/>
</dbReference>
<evidence type="ECO:0000256" key="1">
    <source>
        <dbReference type="ARBA" id="ARBA00004273"/>
    </source>
</evidence>
<dbReference type="FunFam" id="1.10.1620.20:FF:000002">
    <property type="entry name" value="ATP synthase subunit epsilon, mitochondrial"/>
    <property type="match status" value="1"/>
</dbReference>
<keyword evidence="9" id="KW-0472">Membrane</keyword>
<dbReference type="GO" id="GO:0004672">
    <property type="term" value="F:protein kinase activity"/>
    <property type="evidence" value="ECO:0007669"/>
    <property type="project" value="InterPro"/>
</dbReference>
<evidence type="ECO:0000256" key="7">
    <source>
        <dbReference type="ARBA" id="ARBA00023065"/>
    </source>
</evidence>
<name>A0A8J5C0C8_ZINOF</name>
<keyword evidence="10" id="KW-0139">CF(1)</keyword>
<reference evidence="15 16" key="1">
    <citation type="submission" date="2020-08" db="EMBL/GenBank/DDBJ databases">
        <title>Plant Genome Project.</title>
        <authorList>
            <person name="Zhang R.-G."/>
        </authorList>
    </citation>
    <scope>NUCLEOTIDE SEQUENCE [LARGE SCALE GENOMIC DNA]</scope>
    <source>
        <tissue evidence="15">Rhizome</tissue>
    </source>
</reference>
<dbReference type="InterPro" id="IPR036742">
    <property type="entry name" value="ATP_synth_F1_esu_sf_mt"/>
</dbReference>
<dbReference type="Gene3D" id="1.10.1620.20">
    <property type="entry name" value="ATP synthase, F1 complex, epsilon subunit superfamily, mitochondrial"/>
    <property type="match status" value="1"/>
</dbReference>
<gene>
    <name evidence="15" type="ORF">ZIOFF_076077</name>
</gene>
<evidence type="ECO:0000256" key="3">
    <source>
        <dbReference type="ARBA" id="ARBA00011648"/>
    </source>
</evidence>
<evidence type="ECO:0000256" key="4">
    <source>
        <dbReference type="ARBA" id="ARBA00022448"/>
    </source>
</evidence>
<dbReference type="GO" id="GO:0005524">
    <property type="term" value="F:ATP binding"/>
    <property type="evidence" value="ECO:0007669"/>
    <property type="project" value="InterPro"/>
</dbReference>
<keyword evidence="4" id="KW-0813">Transport</keyword>